<evidence type="ECO:0000256" key="9">
    <source>
        <dbReference type="RuleBase" id="RU004453"/>
    </source>
</evidence>
<evidence type="ECO:0000313" key="13">
    <source>
        <dbReference type="Proteomes" id="UP001180020"/>
    </source>
</evidence>
<sequence>MAETKKTTTSLHPLPLILFLLTLSLFSSSAAITADNDEAGIAIYWGQDGRELTLDEACQSGLYKYVNIAFLYDFGPPPKLNLAGHCDPASGTCKGVSSGITECQRLGIKVFLSLGGANGNHNIPSTADAKQLADYIWLNFLGGSSSDRPLGPAVLDGVDFDMESYSPHYDDLARFLSEYSTPEMKVYLSAAPQCPYPDAALGEAIATGLFDYVWIQFYNNQPCQYSPDVGATNLLKSWNDQWTSDVNVKKAFVGLPASTAAAGSGYVEPEKLKSEVLPEVKKSPKYGGVMLWNRYQDILNGYSAAIIDDVVSATGGVAEL</sequence>
<comment type="similarity">
    <text evidence="9">Belongs to the glycosyl hydrolase 18 family.</text>
</comment>
<comment type="caution">
    <text evidence="12">The sequence shown here is derived from an EMBL/GenBank/DDBJ whole genome shotgun (WGS) entry which is preliminary data.</text>
</comment>
<feature type="domain" description="GH18" evidence="11">
    <location>
        <begin position="39"/>
        <end position="313"/>
    </location>
</feature>
<dbReference type="InterPro" id="IPR045321">
    <property type="entry name" value="Cts1-like"/>
</dbReference>
<dbReference type="InterPro" id="IPR001223">
    <property type="entry name" value="Glyco_hydro18_cat"/>
</dbReference>
<dbReference type="GO" id="GO:0005576">
    <property type="term" value="C:extracellular region"/>
    <property type="evidence" value="ECO:0007669"/>
    <property type="project" value="TreeGrafter"/>
</dbReference>
<keyword evidence="4" id="KW-0146">Chitin degradation</keyword>
<reference evidence="12" key="1">
    <citation type="journal article" date="2023" name="Nat. Commun.">
        <title>Diploid and tetraploid genomes of Acorus and the evolution of monocots.</title>
        <authorList>
            <person name="Ma L."/>
            <person name="Liu K.W."/>
            <person name="Li Z."/>
            <person name="Hsiao Y.Y."/>
            <person name="Qi Y."/>
            <person name="Fu T."/>
            <person name="Tang G.D."/>
            <person name="Zhang D."/>
            <person name="Sun W.H."/>
            <person name="Liu D.K."/>
            <person name="Li Y."/>
            <person name="Chen G.Z."/>
            <person name="Liu X.D."/>
            <person name="Liao X.Y."/>
            <person name="Jiang Y.T."/>
            <person name="Yu X."/>
            <person name="Hao Y."/>
            <person name="Huang J."/>
            <person name="Zhao X.W."/>
            <person name="Ke S."/>
            <person name="Chen Y.Y."/>
            <person name="Wu W.L."/>
            <person name="Hsu J.L."/>
            <person name="Lin Y.F."/>
            <person name="Huang M.D."/>
            <person name="Li C.Y."/>
            <person name="Huang L."/>
            <person name="Wang Z.W."/>
            <person name="Zhao X."/>
            <person name="Zhong W.Y."/>
            <person name="Peng D.H."/>
            <person name="Ahmad S."/>
            <person name="Lan S."/>
            <person name="Zhang J.S."/>
            <person name="Tsai W.C."/>
            <person name="Van de Peer Y."/>
            <person name="Liu Z.J."/>
        </authorList>
    </citation>
    <scope>NUCLEOTIDE SEQUENCE</scope>
    <source>
        <strain evidence="12">CP</strain>
    </source>
</reference>
<dbReference type="SUPFAM" id="SSF51445">
    <property type="entry name" value="(Trans)glycosidases"/>
    <property type="match status" value="1"/>
</dbReference>
<dbReference type="CDD" id="cd02877">
    <property type="entry name" value="GH18_hevamine_XipI_class_III"/>
    <property type="match status" value="1"/>
</dbReference>
<keyword evidence="13" id="KW-1185">Reference proteome</keyword>
<keyword evidence="7" id="KW-0624">Polysaccharide degradation</keyword>
<dbReference type="PANTHER" id="PTHR45708">
    <property type="entry name" value="ENDOCHITINASE"/>
    <property type="match status" value="1"/>
</dbReference>
<dbReference type="EC" id="3.2.1.14" evidence="2"/>
<dbReference type="InterPro" id="IPR001579">
    <property type="entry name" value="Glyco_hydro_18_chit_AS"/>
</dbReference>
<organism evidence="12 13">
    <name type="scientific">Acorus calamus</name>
    <name type="common">Sweet flag</name>
    <dbReference type="NCBI Taxonomy" id="4465"/>
    <lineage>
        <taxon>Eukaryota</taxon>
        <taxon>Viridiplantae</taxon>
        <taxon>Streptophyta</taxon>
        <taxon>Embryophyta</taxon>
        <taxon>Tracheophyta</taxon>
        <taxon>Spermatophyta</taxon>
        <taxon>Magnoliopsida</taxon>
        <taxon>Liliopsida</taxon>
        <taxon>Acoraceae</taxon>
        <taxon>Acorus</taxon>
    </lineage>
</organism>
<proteinExistence type="inferred from homology"/>
<name>A0AAV9FGQ3_ACOCL</name>
<protein>
    <recommendedName>
        <fullName evidence="2">chitinase</fullName>
        <ecNumber evidence="2">3.2.1.14</ecNumber>
    </recommendedName>
</protein>
<dbReference type="GO" id="GO:0008843">
    <property type="term" value="F:endochitinase activity"/>
    <property type="evidence" value="ECO:0007669"/>
    <property type="project" value="UniProtKB-EC"/>
</dbReference>
<dbReference type="GO" id="GO:0006032">
    <property type="term" value="P:chitin catabolic process"/>
    <property type="evidence" value="ECO:0007669"/>
    <property type="project" value="UniProtKB-KW"/>
</dbReference>
<evidence type="ECO:0000256" key="4">
    <source>
        <dbReference type="ARBA" id="ARBA00023024"/>
    </source>
</evidence>
<evidence type="ECO:0000256" key="10">
    <source>
        <dbReference type="SAM" id="SignalP"/>
    </source>
</evidence>
<evidence type="ECO:0000256" key="1">
    <source>
        <dbReference type="ARBA" id="ARBA00000822"/>
    </source>
</evidence>
<accession>A0AAV9FGQ3</accession>
<feature type="signal peptide" evidence="10">
    <location>
        <begin position="1"/>
        <end position="31"/>
    </location>
</feature>
<dbReference type="InterPro" id="IPR050542">
    <property type="entry name" value="Glycosyl_Hydrlase18_Chitinase"/>
</dbReference>
<dbReference type="EMBL" id="JAUJYO010000001">
    <property type="protein sequence ID" value="KAK1324617.1"/>
    <property type="molecule type" value="Genomic_DNA"/>
</dbReference>
<dbReference type="PROSITE" id="PS51910">
    <property type="entry name" value="GH18_2"/>
    <property type="match status" value="1"/>
</dbReference>
<feature type="chain" id="PRO_5043563983" description="chitinase" evidence="10">
    <location>
        <begin position="32"/>
        <end position="320"/>
    </location>
</feature>
<evidence type="ECO:0000256" key="8">
    <source>
        <dbReference type="RuleBase" id="RU000489"/>
    </source>
</evidence>
<keyword evidence="7" id="KW-0119">Carbohydrate metabolism</keyword>
<reference evidence="12" key="2">
    <citation type="submission" date="2023-06" db="EMBL/GenBank/DDBJ databases">
        <authorList>
            <person name="Ma L."/>
            <person name="Liu K.-W."/>
            <person name="Li Z."/>
            <person name="Hsiao Y.-Y."/>
            <person name="Qi Y."/>
            <person name="Fu T."/>
            <person name="Tang G."/>
            <person name="Zhang D."/>
            <person name="Sun W.-H."/>
            <person name="Liu D.-K."/>
            <person name="Li Y."/>
            <person name="Chen G.-Z."/>
            <person name="Liu X.-D."/>
            <person name="Liao X.-Y."/>
            <person name="Jiang Y.-T."/>
            <person name="Yu X."/>
            <person name="Hao Y."/>
            <person name="Huang J."/>
            <person name="Zhao X.-W."/>
            <person name="Ke S."/>
            <person name="Chen Y.-Y."/>
            <person name="Wu W.-L."/>
            <person name="Hsu J.-L."/>
            <person name="Lin Y.-F."/>
            <person name="Huang M.-D."/>
            <person name="Li C.-Y."/>
            <person name="Huang L."/>
            <person name="Wang Z.-W."/>
            <person name="Zhao X."/>
            <person name="Zhong W.-Y."/>
            <person name="Peng D.-H."/>
            <person name="Ahmad S."/>
            <person name="Lan S."/>
            <person name="Zhang J.-S."/>
            <person name="Tsai W.-C."/>
            <person name="Van De Peer Y."/>
            <person name="Liu Z.-J."/>
        </authorList>
    </citation>
    <scope>NUCLEOTIDE SEQUENCE</scope>
    <source>
        <strain evidence="12">CP</strain>
        <tissue evidence="12">Leaves</tissue>
    </source>
</reference>
<gene>
    <name evidence="12" type="ORF">QJS10_CPA01g02223</name>
</gene>
<comment type="catalytic activity">
    <reaction evidence="1">
        <text>Random endo-hydrolysis of N-acetyl-beta-D-glucosaminide (1-&gt;4)-beta-linkages in chitin and chitodextrins.</text>
        <dbReference type="EC" id="3.2.1.14"/>
    </reaction>
</comment>
<dbReference type="PROSITE" id="PS01095">
    <property type="entry name" value="GH18_1"/>
    <property type="match status" value="1"/>
</dbReference>
<dbReference type="Gene3D" id="3.20.20.80">
    <property type="entry name" value="Glycosidases"/>
    <property type="match status" value="1"/>
</dbReference>
<evidence type="ECO:0000256" key="3">
    <source>
        <dbReference type="ARBA" id="ARBA00022801"/>
    </source>
</evidence>
<dbReference type="GO" id="GO:0000272">
    <property type="term" value="P:polysaccharide catabolic process"/>
    <property type="evidence" value="ECO:0007669"/>
    <property type="project" value="UniProtKB-KW"/>
</dbReference>
<keyword evidence="10" id="KW-0732">Signal</keyword>
<keyword evidence="5" id="KW-1015">Disulfide bond</keyword>
<dbReference type="FunFam" id="3.20.20.80:FF:000015">
    <property type="entry name" value="Acidic endochitinase SE2"/>
    <property type="match status" value="1"/>
</dbReference>
<evidence type="ECO:0000256" key="6">
    <source>
        <dbReference type="ARBA" id="ARBA00023295"/>
    </source>
</evidence>
<dbReference type="Pfam" id="PF00704">
    <property type="entry name" value="Glyco_hydro_18"/>
    <property type="match status" value="1"/>
</dbReference>
<evidence type="ECO:0000256" key="2">
    <source>
        <dbReference type="ARBA" id="ARBA00012729"/>
    </source>
</evidence>
<evidence type="ECO:0000256" key="7">
    <source>
        <dbReference type="ARBA" id="ARBA00023326"/>
    </source>
</evidence>
<dbReference type="AlphaFoldDB" id="A0AAV9FGQ3"/>
<dbReference type="PANTHER" id="PTHR45708:SF49">
    <property type="entry name" value="ENDOCHITINASE"/>
    <property type="match status" value="1"/>
</dbReference>
<dbReference type="InterPro" id="IPR017853">
    <property type="entry name" value="GH"/>
</dbReference>
<evidence type="ECO:0000313" key="12">
    <source>
        <dbReference type="EMBL" id="KAK1324617.1"/>
    </source>
</evidence>
<evidence type="ECO:0000259" key="11">
    <source>
        <dbReference type="PROSITE" id="PS51910"/>
    </source>
</evidence>
<keyword evidence="6 8" id="KW-0326">Glycosidase</keyword>
<evidence type="ECO:0000256" key="5">
    <source>
        <dbReference type="ARBA" id="ARBA00023157"/>
    </source>
</evidence>
<keyword evidence="3 8" id="KW-0378">Hydrolase</keyword>
<dbReference type="Proteomes" id="UP001180020">
    <property type="component" value="Unassembled WGS sequence"/>
</dbReference>